<comment type="caution">
    <text evidence="1">The sequence shown here is derived from an EMBL/GenBank/DDBJ whole genome shotgun (WGS) entry which is preliminary data.</text>
</comment>
<organism evidence="1 2">
    <name type="scientific">Xylaria curta</name>
    <dbReference type="NCBI Taxonomy" id="42375"/>
    <lineage>
        <taxon>Eukaryota</taxon>
        <taxon>Fungi</taxon>
        <taxon>Dikarya</taxon>
        <taxon>Ascomycota</taxon>
        <taxon>Pezizomycotina</taxon>
        <taxon>Sordariomycetes</taxon>
        <taxon>Xylariomycetidae</taxon>
        <taxon>Xylariales</taxon>
        <taxon>Xylariaceae</taxon>
        <taxon>Xylaria</taxon>
    </lineage>
</organism>
<accession>A0ACC1MLL9</accession>
<dbReference type="EMBL" id="JAPDGR010004635">
    <property type="protein sequence ID" value="KAJ2967577.1"/>
    <property type="molecule type" value="Genomic_DNA"/>
</dbReference>
<keyword evidence="2" id="KW-1185">Reference proteome</keyword>
<evidence type="ECO:0000313" key="2">
    <source>
        <dbReference type="Proteomes" id="UP001143856"/>
    </source>
</evidence>
<proteinExistence type="predicted"/>
<dbReference type="Proteomes" id="UP001143856">
    <property type="component" value="Unassembled WGS sequence"/>
</dbReference>
<sequence>MGSSHDPFDDLLNLEEEYYKEGYEEGLKDGAESGRIEGYSLGLQKGFEKFVETGRLQSRAVVWANRIPKYQQRQQQQHNAVPEQQSQNDPTELAEKRVESEISKTHLQLPPIHSNPRLEKNIETLYGLVEPGTLSTNNDDESVNDFDSRMKGAHGKLRMIERAVGEGTTSRYPATQSSPPNRNENIEDVGKIQPAVKMNLADV</sequence>
<name>A0ACC1MLL9_9PEZI</name>
<gene>
    <name evidence="1" type="ORF">NUW58_g10417</name>
</gene>
<reference evidence="1" key="1">
    <citation type="submission" date="2022-10" db="EMBL/GenBank/DDBJ databases">
        <title>Genome Sequence of Xylaria curta.</title>
        <authorList>
            <person name="Buettner E."/>
        </authorList>
    </citation>
    <scope>NUCLEOTIDE SEQUENCE</scope>
    <source>
        <strain evidence="1">Babe10</strain>
    </source>
</reference>
<evidence type="ECO:0000313" key="1">
    <source>
        <dbReference type="EMBL" id="KAJ2967577.1"/>
    </source>
</evidence>
<protein>
    <submittedName>
        <fullName evidence="1">Uncharacterized protein</fullName>
    </submittedName>
</protein>